<protein>
    <recommendedName>
        <fullName evidence="3">F-box domain-containing protein</fullName>
    </recommendedName>
</protein>
<evidence type="ECO:0000313" key="2">
    <source>
        <dbReference type="Proteomes" id="UP000541558"/>
    </source>
</evidence>
<dbReference type="SUPFAM" id="SSF52047">
    <property type="entry name" value="RNI-like"/>
    <property type="match status" value="1"/>
</dbReference>
<dbReference type="InterPro" id="IPR032675">
    <property type="entry name" value="LRR_dom_sf"/>
</dbReference>
<evidence type="ECO:0008006" key="3">
    <source>
        <dbReference type="Google" id="ProtNLM"/>
    </source>
</evidence>
<dbReference type="Gene3D" id="3.80.10.10">
    <property type="entry name" value="Ribonuclease Inhibitor"/>
    <property type="match status" value="1"/>
</dbReference>
<dbReference type="Proteomes" id="UP000541558">
    <property type="component" value="Unassembled WGS sequence"/>
</dbReference>
<organism evidence="1 2">
    <name type="scientific">Ephemerocybe angulata</name>
    <dbReference type="NCBI Taxonomy" id="980116"/>
    <lineage>
        <taxon>Eukaryota</taxon>
        <taxon>Fungi</taxon>
        <taxon>Dikarya</taxon>
        <taxon>Basidiomycota</taxon>
        <taxon>Agaricomycotina</taxon>
        <taxon>Agaricomycetes</taxon>
        <taxon>Agaricomycetidae</taxon>
        <taxon>Agaricales</taxon>
        <taxon>Agaricineae</taxon>
        <taxon>Psathyrellaceae</taxon>
        <taxon>Ephemerocybe</taxon>
    </lineage>
</organism>
<dbReference type="OrthoDB" id="2929164at2759"/>
<reference evidence="1 2" key="1">
    <citation type="journal article" date="2020" name="ISME J.">
        <title>Uncovering the hidden diversity of litter-decomposition mechanisms in mushroom-forming fungi.</title>
        <authorList>
            <person name="Floudas D."/>
            <person name="Bentzer J."/>
            <person name="Ahren D."/>
            <person name="Johansson T."/>
            <person name="Persson P."/>
            <person name="Tunlid A."/>
        </authorList>
    </citation>
    <scope>NUCLEOTIDE SEQUENCE [LARGE SCALE GENOMIC DNA]</scope>
    <source>
        <strain evidence="1 2">CBS 175.51</strain>
    </source>
</reference>
<comment type="caution">
    <text evidence="1">The sequence shown here is derived from an EMBL/GenBank/DDBJ whole genome shotgun (WGS) entry which is preliminary data.</text>
</comment>
<evidence type="ECO:0000313" key="1">
    <source>
        <dbReference type="EMBL" id="KAF5336858.1"/>
    </source>
</evidence>
<proteinExistence type="predicted"/>
<dbReference type="EMBL" id="JAACJK010000057">
    <property type="protein sequence ID" value="KAF5336858.1"/>
    <property type="molecule type" value="Genomic_DNA"/>
</dbReference>
<gene>
    <name evidence="1" type="ORF">D9611_002888</name>
</gene>
<dbReference type="AlphaFoldDB" id="A0A8H5C8G1"/>
<name>A0A8H5C8G1_9AGAR</name>
<keyword evidence="2" id="KW-1185">Reference proteome</keyword>
<sequence>MALSPENLHKLELPEQIANLVFSCDHPWELEDPHRAMVLAKLKDCEEAALQKGVSPIAKLTSPLDFDDPGAIIQARIYICRGLLSPIRRIPLEILLVIFEYYVGPPSSLKLDPVRKQTPFDLYLVCRAWRDLTIHHPPLWSAPLFEMQHGQPLQVTQTHAVAMGKWISRIGTFPWSARIKVSTWTEAGQRHQEIRYKCPSHPNGSPLHHFISSSALQGLRRLHIHLPNSPIFTTGLGAMVFPNVDSLVVEMHPSVGDSYWRGMAPPAELPICPSLKKAVLSDVRMYDMPEHFPWGQLTHLHLAEGLSFEKILRVLSHCSSLRRGSFDHRCHLDIPNTEGPAPQGGIVLQHLTELTFSGDISFPRPFTGLSWPNLSHLSLKATYEDEDSLQCQWDPYNLELMGTLTCLQYEYSPIGIFPRDGFVRLIKSCPRLTRLSLNVAPYDEVVSQLIFDNAQPSLPLLEELTIHLEDINRIDENTVDCLVEMVSSRTRPLCNGGVHLKTLAICIKHLGYGELGWRTRISSALLRFNNRLNIRVVGGGCDYLWGPTIPALVHWDDGLSESLGMFSKFL</sequence>
<accession>A0A8H5C8G1</accession>